<keyword evidence="3" id="KW-1185">Reference proteome</keyword>
<evidence type="ECO:0000313" key="3">
    <source>
        <dbReference type="Proteomes" id="UP000765509"/>
    </source>
</evidence>
<name>A0A9Q3GE77_9BASI</name>
<comment type="caution">
    <text evidence="2">The sequence shown here is derived from an EMBL/GenBank/DDBJ whole genome shotgun (WGS) entry which is preliminary data.</text>
</comment>
<dbReference type="AlphaFoldDB" id="A0A9Q3GE77"/>
<proteinExistence type="predicted"/>
<evidence type="ECO:0000256" key="1">
    <source>
        <dbReference type="SAM" id="MobiDB-lite"/>
    </source>
</evidence>
<dbReference type="EMBL" id="AVOT02000685">
    <property type="protein sequence ID" value="MBW0464035.1"/>
    <property type="molecule type" value="Genomic_DNA"/>
</dbReference>
<protein>
    <submittedName>
        <fullName evidence="2">Uncharacterized protein</fullName>
    </submittedName>
</protein>
<accession>A0A9Q3GE77</accession>
<dbReference type="Proteomes" id="UP000765509">
    <property type="component" value="Unassembled WGS sequence"/>
</dbReference>
<feature type="region of interest" description="Disordered" evidence="1">
    <location>
        <begin position="8"/>
        <end position="47"/>
    </location>
</feature>
<gene>
    <name evidence="2" type="ORF">O181_003750</name>
</gene>
<reference evidence="2" key="1">
    <citation type="submission" date="2021-03" db="EMBL/GenBank/DDBJ databases">
        <title>Draft genome sequence of rust myrtle Austropuccinia psidii MF-1, a brazilian biotype.</title>
        <authorList>
            <person name="Quecine M.C."/>
            <person name="Pachon D.M.R."/>
            <person name="Bonatelli M.L."/>
            <person name="Correr F.H."/>
            <person name="Franceschini L.M."/>
            <person name="Leite T.F."/>
            <person name="Margarido G.R.A."/>
            <person name="Almeida C.A."/>
            <person name="Ferrarezi J.A."/>
            <person name="Labate C.A."/>
        </authorList>
    </citation>
    <scope>NUCLEOTIDE SEQUENCE</scope>
    <source>
        <strain evidence="2">MF-1</strain>
    </source>
</reference>
<sequence length="84" mass="9101">MPILVFLKGLGADQEEDSVEEEESEETKVAGAPEASEAQTLSLSNQPVVSQAEPNFLKMIEKMTQLMGKLTQAVPSGKIQEPQN</sequence>
<feature type="compositionally biased region" description="Polar residues" evidence="1">
    <location>
        <begin position="37"/>
        <end position="47"/>
    </location>
</feature>
<organism evidence="2 3">
    <name type="scientific">Austropuccinia psidii MF-1</name>
    <dbReference type="NCBI Taxonomy" id="1389203"/>
    <lineage>
        <taxon>Eukaryota</taxon>
        <taxon>Fungi</taxon>
        <taxon>Dikarya</taxon>
        <taxon>Basidiomycota</taxon>
        <taxon>Pucciniomycotina</taxon>
        <taxon>Pucciniomycetes</taxon>
        <taxon>Pucciniales</taxon>
        <taxon>Sphaerophragmiaceae</taxon>
        <taxon>Austropuccinia</taxon>
    </lineage>
</organism>
<evidence type="ECO:0000313" key="2">
    <source>
        <dbReference type="EMBL" id="MBW0464035.1"/>
    </source>
</evidence>
<feature type="compositionally biased region" description="Acidic residues" evidence="1">
    <location>
        <begin position="13"/>
        <end position="25"/>
    </location>
</feature>